<reference evidence="2" key="1">
    <citation type="submission" date="2022-11" db="UniProtKB">
        <authorList>
            <consortium name="WormBaseParasite"/>
        </authorList>
    </citation>
    <scope>IDENTIFICATION</scope>
</reference>
<dbReference type="Gene3D" id="3.40.50.720">
    <property type="entry name" value="NAD(P)-binding Rossmann-like Domain"/>
    <property type="match status" value="1"/>
</dbReference>
<sequence>MDTLRLELKPWGIKCSIVEPGSFKTPLAIRPGFWIGLIEKTWNNLSKDQKEEYGEEFKDDLISMRTTGVQTYPENFDYVVDNYFHAVTARYPRSRYQCGWDAIFYFIPLSLVFPTELQDWIHTRMRGKLMKTLPAVFQKLKKD</sequence>
<dbReference type="AlphaFoldDB" id="A0A914E0Y1"/>
<protein>
    <submittedName>
        <fullName evidence="2">Uncharacterized protein</fullName>
    </submittedName>
</protein>
<proteinExistence type="predicted"/>
<evidence type="ECO:0000313" key="1">
    <source>
        <dbReference type="Proteomes" id="UP000887540"/>
    </source>
</evidence>
<dbReference type="Proteomes" id="UP000887540">
    <property type="component" value="Unplaced"/>
</dbReference>
<name>A0A914E0Y1_9BILA</name>
<dbReference type="PANTHER" id="PTHR43313">
    <property type="entry name" value="SHORT-CHAIN DEHYDROGENASE/REDUCTASE FAMILY 9C"/>
    <property type="match status" value="1"/>
</dbReference>
<evidence type="ECO:0000313" key="2">
    <source>
        <dbReference type="WBParaSite" id="ACRNAN_scaffold4755.g28681.t1"/>
    </source>
</evidence>
<accession>A0A914E0Y1</accession>
<dbReference type="WBParaSite" id="ACRNAN_scaffold4755.g28681.t1">
    <property type="protein sequence ID" value="ACRNAN_scaffold4755.g28681.t1"/>
    <property type="gene ID" value="ACRNAN_scaffold4755.g28681"/>
</dbReference>
<dbReference type="PANTHER" id="PTHR43313:SF1">
    <property type="entry name" value="3BETA-HYDROXYSTEROID DEHYDROGENASE DHS-16"/>
    <property type="match status" value="1"/>
</dbReference>
<dbReference type="GO" id="GO:0016491">
    <property type="term" value="F:oxidoreductase activity"/>
    <property type="evidence" value="ECO:0007669"/>
    <property type="project" value="TreeGrafter"/>
</dbReference>
<organism evidence="1 2">
    <name type="scientific">Acrobeloides nanus</name>
    <dbReference type="NCBI Taxonomy" id="290746"/>
    <lineage>
        <taxon>Eukaryota</taxon>
        <taxon>Metazoa</taxon>
        <taxon>Ecdysozoa</taxon>
        <taxon>Nematoda</taxon>
        <taxon>Chromadorea</taxon>
        <taxon>Rhabditida</taxon>
        <taxon>Tylenchina</taxon>
        <taxon>Cephalobomorpha</taxon>
        <taxon>Cephaloboidea</taxon>
        <taxon>Cephalobidae</taxon>
        <taxon>Acrobeloides</taxon>
    </lineage>
</organism>
<keyword evidence="1" id="KW-1185">Reference proteome</keyword>
<dbReference type="GO" id="GO:0008202">
    <property type="term" value="P:steroid metabolic process"/>
    <property type="evidence" value="ECO:0007669"/>
    <property type="project" value="TreeGrafter"/>
</dbReference>